<dbReference type="PANTHER" id="PTHR15938:SF0">
    <property type="entry name" value="HOMOLOGOUS-PAIRING PROTEIN 2 HOMOLOG"/>
    <property type="match status" value="1"/>
</dbReference>
<reference evidence="7" key="2">
    <citation type="submission" date="2025-09" db="UniProtKB">
        <authorList>
            <consortium name="Ensembl"/>
        </authorList>
    </citation>
    <scope>IDENTIFICATION</scope>
</reference>
<dbReference type="InterPro" id="IPR036388">
    <property type="entry name" value="WH-like_DNA-bd_sf"/>
</dbReference>
<evidence type="ECO:0000256" key="2">
    <source>
        <dbReference type="ARBA" id="ARBA00007922"/>
    </source>
</evidence>
<evidence type="ECO:0000256" key="3">
    <source>
        <dbReference type="ARBA" id="ARBA00023172"/>
    </source>
</evidence>
<dbReference type="GO" id="GO:0120230">
    <property type="term" value="F:recombinase activator activity"/>
    <property type="evidence" value="ECO:0007669"/>
    <property type="project" value="TreeGrafter"/>
</dbReference>
<accession>A0A8C8YR80</accession>
<dbReference type="GO" id="GO:0007129">
    <property type="term" value="P:homologous chromosome pairing at meiosis"/>
    <property type="evidence" value="ECO:0007669"/>
    <property type="project" value="TreeGrafter"/>
</dbReference>
<dbReference type="GO" id="GO:0000709">
    <property type="term" value="P:meiotic joint molecule formation"/>
    <property type="evidence" value="ECO:0007669"/>
    <property type="project" value="TreeGrafter"/>
</dbReference>
<evidence type="ECO:0000313" key="7">
    <source>
        <dbReference type="Ensembl" id="ENSPSMP00000004370.1"/>
    </source>
</evidence>
<dbReference type="Gene3D" id="1.10.10.10">
    <property type="entry name" value="Winged helix-like DNA-binding domain superfamily/Winged helix DNA-binding domain"/>
    <property type="match status" value="1"/>
</dbReference>
<proteinExistence type="inferred from homology"/>
<evidence type="ECO:0000256" key="5">
    <source>
        <dbReference type="ARBA" id="ARBA00023254"/>
    </source>
</evidence>
<reference evidence="7" key="1">
    <citation type="submission" date="2025-08" db="UniProtKB">
        <authorList>
            <consortium name="Ensembl"/>
        </authorList>
    </citation>
    <scope>IDENTIFICATION</scope>
</reference>
<name>A0A8C8YR80_PROSS</name>
<sequence>MSKGRAVAAVGATEILLMYLQEQNWPYSTQDVFRNLQQEHGLGKAVVVKALEQLSQQDKFKEKTYVGFCYGYCCACCFPPLNRAVG</sequence>
<keyword evidence="5" id="KW-0469">Meiosis</keyword>
<protein>
    <recommendedName>
        <fullName evidence="6">Homologous-pairing protein 2 winged helix domain-containing protein</fullName>
    </recommendedName>
</protein>
<evidence type="ECO:0000256" key="1">
    <source>
        <dbReference type="ARBA" id="ARBA00004123"/>
    </source>
</evidence>
<evidence type="ECO:0000256" key="4">
    <source>
        <dbReference type="ARBA" id="ARBA00023242"/>
    </source>
</evidence>
<keyword evidence="8" id="KW-1185">Reference proteome</keyword>
<keyword evidence="4" id="KW-0539">Nucleus</keyword>
<dbReference type="PANTHER" id="PTHR15938">
    <property type="entry name" value="TBP-1 INTERACTING PROTEIN"/>
    <property type="match status" value="1"/>
</dbReference>
<dbReference type="Ensembl" id="ENSPSMT00000005279.1">
    <property type="protein sequence ID" value="ENSPSMP00000004370.1"/>
    <property type="gene ID" value="ENSPSMG00000003506.1"/>
</dbReference>
<evidence type="ECO:0000259" key="6">
    <source>
        <dbReference type="Pfam" id="PF07106"/>
    </source>
</evidence>
<dbReference type="AlphaFoldDB" id="A0A8C8YR80"/>
<dbReference type="Pfam" id="PF07106">
    <property type="entry name" value="WHD_TBPIP"/>
    <property type="match status" value="1"/>
</dbReference>
<evidence type="ECO:0000313" key="8">
    <source>
        <dbReference type="Proteomes" id="UP000694414"/>
    </source>
</evidence>
<organism evidence="7 8">
    <name type="scientific">Prolemur simus</name>
    <name type="common">Greater bamboo lemur</name>
    <name type="synonym">Hapalemur simus</name>
    <dbReference type="NCBI Taxonomy" id="1328070"/>
    <lineage>
        <taxon>Eukaryota</taxon>
        <taxon>Metazoa</taxon>
        <taxon>Chordata</taxon>
        <taxon>Craniata</taxon>
        <taxon>Vertebrata</taxon>
        <taxon>Euteleostomi</taxon>
        <taxon>Mammalia</taxon>
        <taxon>Eutheria</taxon>
        <taxon>Euarchontoglires</taxon>
        <taxon>Primates</taxon>
        <taxon>Strepsirrhini</taxon>
        <taxon>Lemuriformes</taxon>
        <taxon>Lemuridae</taxon>
        <taxon>Prolemur</taxon>
    </lineage>
</organism>
<dbReference type="GO" id="GO:0120231">
    <property type="term" value="C:DNA recombinase auxiliary factor complex"/>
    <property type="evidence" value="ECO:0007669"/>
    <property type="project" value="TreeGrafter"/>
</dbReference>
<comment type="subcellular location">
    <subcellularLocation>
        <location evidence="1">Nucleus</location>
    </subcellularLocation>
</comment>
<dbReference type="GO" id="GO:0000794">
    <property type="term" value="C:condensed nuclear chromosome"/>
    <property type="evidence" value="ECO:0007669"/>
    <property type="project" value="TreeGrafter"/>
</dbReference>
<dbReference type="InterPro" id="IPR010776">
    <property type="entry name" value="Hop2_WH_dom"/>
</dbReference>
<dbReference type="GO" id="GO:0003690">
    <property type="term" value="F:double-stranded DNA binding"/>
    <property type="evidence" value="ECO:0007669"/>
    <property type="project" value="TreeGrafter"/>
</dbReference>
<dbReference type="GO" id="GO:0010774">
    <property type="term" value="P:meiotic strand invasion involved in reciprocal meiotic recombination"/>
    <property type="evidence" value="ECO:0007669"/>
    <property type="project" value="TreeGrafter"/>
</dbReference>
<comment type="similarity">
    <text evidence="2">Belongs to the HOP2 family.</text>
</comment>
<feature type="domain" description="Homologous-pairing protein 2 winged helix" evidence="6">
    <location>
        <begin position="12"/>
        <end position="65"/>
    </location>
</feature>
<keyword evidence="3" id="KW-0233">DNA recombination</keyword>
<dbReference type="Proteomes" id="UP000694414">
    <property type="component" value="Unplaced"/>
</dbReference>